<accession>A0A517Y1D4</accession>
<proteinExistence type="predicted"/>
<gene>
    <name evidence="1" type="ORF">ETAA1_55880</name>
</gene>
<reference evidence="1 2" key="1">
    <citation type="submission" date="2019-02" db="EMBL/GenBank/DDBJ databases">
        <title>Deep-cultivation of Planctomycetes and their phenomic and genomic characterization uncovers novel biology.</title>
        <authorList>
            <person name="Wiegand S."/>
            <person name="Jogler M."/>
            <person name="Boedeker C."/>
            <person name="Pinto D."/>
            <person name="Vollmers J."/>
            <person name="Rivas-Marin E."/>
            <person name="Kohn T."/>
            <person name="Peeters S.H."/>
            <person name="Heuer A."/>
            <person name="Rast P."/>
            <person name="Oberbeckmann S."/>
            <person name="Bunk B."/>
            <person name="Jeske O."/>
            <person name="Meyerdierks A."/>
            <person name="Storesund J.E."/>
            <person name="Kallscheuer N."/>
            <person name="Luecker S."/>
            <person name="Lage O.M."/>
            <person name="Pohl T."/>
            <person name="Merkel B.J."/>
            <person name="Hornburger P."/>
            <person name="Mueller R.-W."/>
            <person name="Bruemmer F."/>
            <person name="Labrenz M."/>
            <person name="Spormann A.M."/>
            <person name="Op den Camp H."/>
            <person name="Overmann J."/>
            <person name="Amann R."/>
            <person name="Jetten M.S.M."/>
            <person name="Mascher T."/>
            <person name="Medema M.H."/>
            <person name="Devos D.P."/>
            <person name="Kaster A.-K."/>
            <person name="Ovreas L."/>
            <person name="Rohde M."/>
            <person name="Galperin M.Y."/>
            <person name="Jogler C."/>
        </authorList>
    </citation>
    <scope>NUCLEOTIDE SEQUENCE [LARGE SCALE GENOMIC DNA]</scope>
    <source>
        <strain evidence="1 2">ETA_A1</strain>
    </source>
</reference>
<dbReference type="EMBL" id="CP036273">
    <property type="protein sequence ID" value="QDU23586.1"/>
    <property type="molecule type" value="Genomic_DNA"/>
</dbReference>
<name>A0A517Y1D4_9BACT</name>
<dbReference type="Proteomes" id="UP000319576">
    <property type="component" value="Chromosome"/>
</dbReference>
<dbReference type="OrthoDB" id="286586at2"/>
<keyword evidence="2" id="KW-1185">Reference proteome</keyword>
<protein>
    <submittedName>
        <fullName evidence="1">Uncharacterized protein</fullName>
    </submittedName>
</protein>
<sequence>MPTTAAPATVADLLAAVLAYRPTVEDGALAFAVELPTELGRRLWVLHTGVRAALAGRPWYGCGSERKAAAPRPLDPAAPIPPGVTLLCVEGDRRWDRIDPDARLDLPDLFVP</sequence>
<organism evidence="1 2">
    <name type="scientific">Urbifossiella limnaea</name>
    <dbReference type="NCBI Taxonomy" id="2528023"/>
    <lineage>
        <taxon>Bacteria</taxon>
        <taxon>Pseudomonadati</taxon>
        <taxon>Planctomycetota</taxon>
        <taxon>Planctomycetia</taxon>
        <taxon>Gemmatales</taxon>
        <taxon>Gemmataceae</taxon>
        <taxon>Urbifossiella</taxon>
    </lineage>
</organism>
<dbReference type="RefSeq" id="WP_145243820.1">
    <property type="nucleotide sequence ID" value="NZ_CP036273.1"/>
</dbReference>
<dbReference type="AlphaFoldDB" id="A0A517Y1D4"/>
<evidence type="ECO:0000313" key="2">
    <source>
        <dbReference type="Proteomes" id="UP000319576"/>
    </source>
</evidence>
<evidence type="ECO:0000313" key="1">
    <source>
        <dbReference type="EMBL" id="QDU23586.1"/>
    </source>
</evidence>
<dbReference type="KEGG" id="uli:ETAA1_55880"/>